<dbReference type="InterPro" id="IPR057893">
    <property type="entry name" value="LRV_2"/>
</dbReference>
<dbReference type="InterPro" id="IPR002035">
    <property type="entry name" value="VWF_A"/>
</dbReference>
<dbReference type="SMART" id="SM00327">
    <property type="entry name" value="VWA"/>
    <property type="match status" value="1"/>
</dbReference>
<feature type="transmembrane region" description="Helical" evidence="2">
    <location>
        <begin position="81"/>
        <end position="99"/>
    </location>
</feature>
<dbReference type="InterPro" id="IPR036465">
    <property type="entry name" value="vWFA_dom_sf"/>
</dbReference>
<dbReference type="PANTHER" id="PTHR10579">
    <property type="entry name" value="CALCIUM-ACTIVATED CHLORIDE CHANNEL REGULATOR"/>
    <property type="match status" value="1"/>
</dbReference>
<feature type="transmembrane region" description="Helical" evidence="2">
    <location>
        <begin position="150"/>
        <end position="171"/>
    </location>
</feature>
<sequence>MTYRDSPFGGGAMPPNPFAAAPPAPGQQTAPPGELPPRQTKFADVTPGDIVVEAIAAVLLVLSLLVPWNREYLAFRFDLPLVSLAIIGAIGVSLLSLLVSYLGRLGSSVNYASIRTIRALLNIPLLIVAAGFVGYDIVRKFVHLSAPTGLGDYPGVGAGVWCAVAAAVLAAQPRSAERAALRIDWSTFGRGFVRVALVLSAFALVATLLGAADSTNGAASTSRLGYIALVGAAAIVAVVFATTATLGLSNDFAGWRVAVCVFGATALIVGLCLSFAGHLGSGDGNTRAGQSPPRSVFGTAIPPQPEHNVPVMVVLDTSGSMNEIVGTGKTRITAARGAVNALIDNLDVGRQFGMIVYPDIKDQQSECATGRVAIEFGNLDAKAAHAAVDTVVADGDTPTGSALKKAAQTLRDKGKEGVIVLVSDGESTCANEPPCDVARELTADKTGIQVNTVGFEISPTGAGELSCIANATGGQFIPASDPDQLSKAMAELSLLSAPTVSASWLELFHGDGGYYALSLWIAAGAALAFTRRQNTGSTRHSGFEWLDGCRHALTLVAVWNYGYAVIGVLTVVLGFNARSVGECVAVSFMLVTCGLAASFGASALRIDSGFAEEGPGSEALPSRELAVSACIGLGFLSIGRLVVEARPENNPPPSVLDCVMVALPIVVAVLLLAAKPINDLYNLPRDKERHKQADQEQFGPFTSPSLASTAAASATNPLGDVSSFGSHGRSERRNEPSRNDADASAVANPRTSPGDLYRIAQARTDLRSRIAAHPNAYDGLRDWIRQQQ</sequence>
<dbReference type="InterPro" id="IPR057697">
    <property type="entry name" value="DUF7937"/>
</dbReference>
<dbReference type="Proteomes" id="UP000535543">
    <property type="component" value="Unassembled WGS sequence"/>
</dbReference>
<keyword evidence="5" id="KW-1185">Reference proteome</keyword>
<dbReference type="SUPFAM" id="SSF53300">
    <property type="entry name" value="vWA-like"/>
    <property type="match status" value="1"/>
</dbReference>
<feature type="compositionally biased region" description="Basic and acidic residues" evidence="1">
    <location>
        <begin position="728"/>
        <end position="741"/>
    </location>
</feature>
<dbReference type="RefSeq" id="WP_169585758.1">
    <property type="nucleotide sequence ID" value="NZ_VCQU01000002.1"/>
</dbReference>
<evidence type="ECO:0000313" key="5">
    <source>
        <dbReference type="Proteomes" id="UP000535543"/>
    </source>
</evidence>
<dbReference type="Pfam" id="PF25592">
    <property type="entry name" value="DUF7937"/>
    <property type="match status" value="2"/>
</dbReference>
<feature type="transmembrane region" description="Helical" evidence="2">
    <location>
        <begin position="119"/>
        <end position="138"/>
    </location>
</feature>
<evidence type="ECO:0000256" key="1">
    <source>
        <dbReference type="SAM" id="MobiDB-lite"/>
    </source>
</evidence>
<feature type="compositionally biased region" description="Pro residues" evidence="1">
    <location>
        <begin position="14"/>
        <end position="25"/>
    </location>
</feature>
<keyword evidence="2" id="KW-0472">Membrane</keyword>
<feature type="domain" description="VWFA" evidence="3">
    <location>
        <begin position="310"/>
        <end position="492"/>
    </location>
</feature>
<feature type="transmembrane region" description="Helical" evidence="2">
    <location>
        <begin position="583"/>
        <end position="605"/>
    </location>
</feature>
<feature type="transmembrane region" description="Helical" evidence="2">
    <location>
        <begin position="625"/>
        <end position="643"/>
    </location>
</feature>
<evidence type="ECO:0000259" key="3">
    <source>
        <dbReference type="PROSITE" id="PS50234"/>
    </source>
</evidence>
<reference evidence="4 5" key="1">
    <citation type="submission" date="2019-05" db="EMBL/GenBank/DDBJ databases">
        <authorList>
            <person name="Lee S.D."/>
        </authorList>
    </citation>
    <scope>NUCLEOTIDE SEQUENCE [LARGE SCALE GENOMIC DNA]</scope>
    <source>
        <strain evidence="4 5">YC2-7</strain>
    </source>
</reference>
<organism evidence="4 5">
    <name type="scientific">Antrihabitans stalactiti</name>
    <dbReference type="NCBI Taxonomy" id="2584121"/>
    <lineage>
        <taxon>Bacteria</taxon>
        <taxon>Bacillati</taxon>
        <taxon>Actinomycetota</taxon>
        <taxon>Actinomycetes</taxon>
        <taxon>Mycobacteriales</taxon>
        <taxon>Nocardiaceae</taxon>
        <taxon>Antrihabitans</taxon>
    </lineage>
</organism>
<gene>
    <name evidence="4" type="ORF">FGL95_08430</name>
</gene>
<evidence type="ECO:0000313" key="4">
    <source>
        <dbReference type="EMBL" id="NMN95059.1"/>
    </source>
</evidence>
<dbReference type="PROSITE" id="PS50234">
    <property type="entry name" value="VWFA"/>
    <property type="match status" value="1"/>
</dbReference>
<keyword evidence="2" id="KW-1133">Transmembrane helix</keyword>
<keyword evidence="2" id="KW-0812">Transmembrane</keyword>
<dbReference type="PANTHER" id="PTHR10579:SF43">
    <property type="entry name" value="ZINC FINGER (C3HC4-TYPE RING FINGER) FAMILY PROTEIN"/>
    <property type="match status" value="1"/>
</dbReference>
<dbReference type="EMBL" id="VCQU01000002">
    <property type="protein sequence ID" value="NMN95059.1"/>
    <property type="molecule type" value="Genomic_DNA"/>
</dbReference>
<dbReference type="Pfam" id="PF00092">
    <property type="entry name" value="VWA"/>
    <property type="match status" value="1"/>
</dbReference>
<comment type="caution">
    <text evidence="4">The sequence shown here is derived from an EMBL/GenBank/DDBJ whole genome shotgun (WGS) entry which is preliminary data.</text>
</comment>
<reference evidence="4 5" key="2">
    <citation type="submission" date="2020-06" db="EMBL/GenBank/DDBJ databases">
        <title>Antribacter stalactiti gen. nov., sp. nov., a new member of the family Nacardiaceae isolated from a cave.</title>
        <authorList>
            <person name="Kim I.S."/>
        </authorList>
    </citation>
    <scope>NUCLEOTIDE SEQUENCE [LARGE SCALE GENOMIC DNA]</scope>
    <source>
        <strain evidence="4 5">YC2-7</strain>
    </source>
</reference>
<feature type="transmembrane region" description="Helical" evidence="2">
    <location>
        <begin position="254"/>
        <end position="277"/>
    </location>
</feature>
<feature type="compositionally biased region" description="Low complexity" evidence="1">
    <location>
        <begin position="702"/>
        <end position="715"/>
    </location>
</feature>
<feature type="transmembrane region" description="Helical" evidence="2">
    <location>
        <begin position="551"/>
        <end position="576"/>
    </location>
</feature>
<feature type="transmembrane region" description="Helical" evidence="2">
    <location>
        <begin position="191"/>
        <end position="212"/>
    </location>
</feature>
<dbReference type="Pfam" id="PF25591">
    <property type="entry name" value="LRV_2"/>
    <property type="match status" value="1"/>
</dbReference>
<dbReference type="AlphaFoldDB" id="A0A848K9N4"/>
<accession>A0A848K9N4</accession>
<feature type="transmembrane region" description="Helical" evidence="2">
    <location>
        <begin position="50"/>
        <end position="69"/>
    </location>
</feature>
<dbReference type="InterPro" id="IPR051266">
    <property type="entry name" value="CLCR"/>
</dbReference>
<evidence type="ECO:0000256" key="2">
    <source>
        <dbReference type="SAM" id="Phobius"/>
    </source>
</evidence>
<feature type="transmembrane region" description="Helical" evidence="2">
    <location>
        <begin position="655"/>
        <end position="674"/>
    </location>
</feature>
<name>A0A848K9N4_9NOCA</name>
<protein>
    <submittedName>
        <fullName evidence="4">VWA domain-containing protein</fullName>
    </submittedName>
</protein>
<feature type="region of interest" description="Disordered" evidence="1">
    <location>
        <begin position="688"/>
        <end position="756"/>
    </location>
</feature>
<dbReference type="Gene3D" id="3.40.50.410">
    <property type="entry name" value="von Willebrand factor, type A domain"/>
    <property type="match status" value="1"/>
</dbReference>
<proteinExistence type="predicted"/>
<feature type="region of interest" description="Disordered" evidence="1">
    <location>
        <begin position="1"/>
        <end position="36"/>
    </location>
</feature>
<feature type="transmembrane region" description="Helical" evidence="2">
    <location>
        <begin position="224"/>
        <end position="248"/>
    </location>
</feature>